<feature type="domain" description="Pyridoxine 5'-phosphate oxidase dimerisation C-terminal" evidence="9">
    <location>
        <begin position="170"/>
        <end position="217"/>
    </location>
</feature>
<evidence type="ECO:0000313" key="10">
    <source>
        <dbReference type="EMBL" id="PMD05152.1"/>
    </source>
</evidence>
<comment type="pathway">
    <text evidence="5">Cofactor metabolism; pyridoxal 5'-phosphate salvage; pyridoxal 5'-phosphate from pyridoxamine 5'-phosphate: step 1/1.</text>
</comment>
<feature type="binding site" evidence="5 7">
    <location>
        <begin position="139"/>
        <end position="140"/>
    </location>
    <ligand>
        <name>FMN</name>
        <dbReference type="ChEBI" id="CHEBI:58210"/>
    </ligand>
</feature>
<feature type="binding site" evidence="5 7">
    <location>
        <position position="183"/>
    </location>
    <ligand>
        <name>FMN</name>
        <dbReference type="ChEBI" id="CHEBI:58210"/>
    </ligand>
</feature>
<feature type="binding site" evidence="5 7">
    <location>
        <begin position="75"/>
        <end position="76"/>
    </location>
    <ligand>
        <name>FMN</name>
        <dbReference type="ChEBI" id="CHEBI:58210"/>
    </ligand>
</feature>
<evidence type="ECO:0000256" key="4">
    <source>
        <dbReference type="ARBA" id="ARBA00023002"/>
    </source>
</evidence>
<feature type="binding site" evidence="5 6">
    <location>
        <begin position="189"/>
        <end position="191"/>
    </location>
    <ligand>
        <name>substrate</name>
    </ligand>
</feature>
<dbReference type="PROSITE" id="PS01064">
    <property type="entry name" value="PYRIDOX_OXIDASE"/>
    <property type="match status" value="1"/>
</dbReference>
<dbReference type="InterPro" id="IPR019740">
    <property type="entry name" value="Pyridox_Oxase_CS"/>
</dbReference>
<comment type="catalytic activity">
    <reaction evidence="5">
        <text>pyridoxamine 5'-phosphate + O2 + H2O = pyridoxal 5'-phosphate + H2O2 + NH4(+)</text>
        <dbReference type="Rhea" id="RHEA:15817"/>
        <dbReference type="ChEBI" id="CHEBI:15377"/>
        <dbReference type="ChEBI" id="CHEBI:15379"/>
        <dbReference type="ChEBI" id="CHEBI:16240"/>
        <dbReference type="ChEBI" id="CHEBI:28938"/>
        <dbReference type="ChEBI" id="CHEBI:58451"/>
        <dbReference type="ChEBI" id="CHEBI:597326"/>
        <dbReference type="EC" id="1.4.3.5"/>
    </reaction>
</comment>
<evidence type="ECO:0000256" key="7">
    <source>
        <dbReference type="PIRSR" id="PIRSR000190-2"/>
    </source>
</evidence>
<feature type="domain" description="Pyridoxamine 5'-phosphate oxidase N-terminal" evidence="8">
    <location>
        <begin position="35"/>
        <end position="148"/>
    </location>
</feature>
<dbReference type="GO" id="GO:0008615">
    <property type="term" value="P:pyridoxine biosynthetic process"/>
    <property type="evidence" value="ECO:0007669"/>
    <property type="project" value="UniProtKB-UniRule"/>
</dbReference>
<feature type="binding site" evidence="5 7">
    <location>
        <begin position="60"/>
        <end position="65"/>
    </location>
    <ligand>
        <name>FMN</name>
        <dbReference type="ChEBI" id="CHEBI:58210"/>
    </ligand>
</feature>
<dbReference type="PANTHER" id="PTHR10851">
    <property type="entry name" value="PYRIDOXINE-5-PHOSPHATE OXIDASE"/>
    <property type="match status" value="1"/>
</dbReference>
<evidence type="ECO:0000256" key="3">
    <source>
        <dbReference type="ARBA" id="ARBA00022643"/>
    </source>
</evidence>
<dbReference type="EMBL" id="PNHK01000003">
    <property type="protein sequence ID" value="PMD05152.1"/>
    <property type="molecule type" value="Genomic_DNA"/>
</dbReference>
<name>A0A2N6VLX3_9MICO</name>
<dbReference type="AlphaFoldDB" id="A0A2N6VLX3"/>
<comment type="cofactor">
    <cofactor evidence="5 7">
        <name>FMN</name>
        <dbReference type="ChEBI" id="CHEBI:58210"/>
    </cofactor>
    <text evidence="5 7">Binds 1 FMN per subunit.</text>
</comment>
<dbReference type="InterPro" id="IPR000659">
    <property type="entry name" value="Pyridox_Oxase"/>
</dbReference>
<dbReference type="PIRSF" id="PIRSF000190">
    <property type="entry name" value="Pyd_amn-ph_oxd"/>
    <property type="match status" value="1"/>
</dbReference>
<dbReference type="InterPro" id="IPR011576">
    <property type="entry name" value="Pyridox_Oxase_N"/>
</dbReference>
<keyword evidence="4 5" id="KW-0560">Oxidoreductase</keyword>
<dbReference type="EC" id="1.4.3.5" evidence="5"/>
<comment type="catalytic activity">
    <reaction evidence="5">
        <text>pyridoxine 5'-phosphate + O2 = pyridoxal 5'-phosphate + H2O2</text>
        <dbReference type="Rhea" id="RHEA:15149"/>
        <dbReference type="ChEBI" id="CHEBI:15379"/>
        <dbReference type="ChEBI" id="CHEBI:16240"/>
        <dbReference type="ChEBI" id="CHEBI:58589"/>
        <dbReference type="ChEBI" id="CHEBI:597326"/>
        <dbReference type="EC" id="1.4.3.5"/>
    </reaction>
</comment>
<comment type="subunit">
    <text evidence="5">Homodimer.</text>
</comment>
<evidence type="ECO:0000256" key="1">
    <source>
        <dbReference type="ARBA" id="ARBA00007301"/>
    </source>
</evidence>
<dbReference type="NCBIfam" id="NF004231">
    <property type="entry name" value="PRK05679.1"/>
    <property type="match status" value="1"/>
</dbReference>
<dbReference type="GO" id="GO:0004733">
    <property type="term" value="F:pyridoxamine phosphate oxidase activity"/>
    <property type="evidence" value="ECO:0007669"/>
    <property type="project" value="UniProtKB-UniRule"/>
</dbReference>
<feature type="binding site" evidence="5 6">
    <location>
        <position position="126"/>
    </location>
    <ligand>
        <name>substrate</name>
    </ligand>
</feature>
<reference evidence="10 11" key="1">
    <citation type="submission" date="2017-09" db="EMBL/GenBank/DDBJ databases">
        <title>Bacterial strain isolated from the female urinary microbiota.</title>
        <authorList>
            <person name="Thomas-White K."/>
            <person name="Kumar N."/>
            <person name="Forster S."/>
            <person name="Putonti C."/>
            <person name="Lawley T."/>
            <person name="Wolfe A.J."/>
        </authorList>
    </citation>
    <scope>NUCLEOTIDE SEQUENCE [LARGE SCALE GENOMIC DNA]</scope>
    <source>
        <strain evidence="10 11">UMB1301</strain>
    </source>
</reference>
<accession>A0A2N6VLX3</accession>
<feature type="binding site" evidence="5 6">
    <location>
        <position position="122"/>
    </location>
    <ligand>
        <name>substrate</name>
    </ligand>
</feature>
<evidence type="ECO:0000256" key="2">
    <source>
        <dbReference type="ARBA" id="ARBA00022630"/>
    </source>
</evidence>
<organism evidence="10 11">
    <name type="scientific">Brevibacterium paucivorans</name>
    <dbReference type="NCBI Taxonomy" id="170994"/>
    <lineage>
        <taxon>Bacteria</taxon>
        <taxon>Bacillati</taxon>
        <taxon>Actinomycetota</taxon>
        <taxon>Actinomycetes</taxon>
        <taxon>Micrococcales</taxon>
        <taxon>Brevibacteriaceae</taxon>
        <taxon>Brevibacterium</taxon>
    </lineage>
</organism>
<feature type="binding site" evidence="6">
    <location>
        <begin position="11"/>
        <end position="14"/>
    </location>
    <ligand>
        <name>substrate</name>
    </ligand>
</feature>
<protein>
    <recommendedName>
        <fullName evidence="5">Pyridoxine/pyridoxamine 5'-phosphate oxidase</fullName>
        <ecNumber evidence="5">1.4.3.5</ecNumber>
    </recommendedName>
    <alternativeName>
        <fullName evidence="5">PNP/PMP oxidase</fullName>
        <shortName evidence="5">PNPOx</shortName>
    </alternativeName>
    <alternativeName>
        <fullName evidence="5">Pyridoxal 5'-phosphate synthase</fullName>
    </alternativeName>
</protein>
<feature type="binding site" evidence="5 7">
    <location>
        <position position="82"/>
    </location>
    <ligand>
        <name>FMN</name>
        <dbReference type="ChEBI" id="CHEBI:58210"/>
    </ligand>
</feature>
<feature type="binding site" evidence="5 7">
    <location>
        <position position="104"/>
    </location>
    <ligand>
        <name>FMN</name>
        <dbReference type="ChEBI" id="CHEBI:58210"/>
    </ligand>
</feature>
<evidence type="ECO:0000256" key="5">
    <source>
        <dbReference type="HAMAP-Rule" id="MF_01629"/>
    </source>
</evidence>
<evidence type="ECO:0000259" key="9">
    <source>
        <dbReference type="Pfam" id="PF10590"/>
    </source>
</evidence>
<dbReference type="Gene3D" id="2.30.110.10">
    <property type="entry name" value="Electron Transport, Fmn-binding Protein, Chain A"/>
    <property type="match status" value="1"/>
</dbReference>
<keyword evidence="3 5" id="KW-0288">FMN</keyword>
<proteinExistence type="inferred from homology"/>
<dbReference type="SUPFAM" id="SSF50475">
    <property type="entry name" value="FMN-binding split barrel"/>
    <property type="match status" value="1"/>
</dbReference>
<dbReference type="PANTHER" id="PTHR10851:SF0">
    <property type="entry name" value="PYRIDOXINE-5'-PHOSPHATE OXIDASE"/>
    <property type="match status" value="1"/>
</dbReference>
<feature type="binding site" evidence="5 6">
    <location>
        <position position="65"/>
    </location>
    <ligand>
        <name>substrate</name>
    </ligand>
</feature>
<dbReference type="Proteomes" id="UP000235598">
    <property type="component" value="Unassembled WGS sequence"/>
</dbReference>
<dbReference type="GO" id="GO:0010181">
    <property type="term" value="F:FMN binding"/>
    <property type="evidence" value="ECO:0007669"/>
    <property type="project" value="UniProtKB-UniRule"/>
</dbReference>
<comment type="similarity">
    <text evidence="1 5">Belongs to the pyridoxamine 5'-phosphate oxidase family.</text>
</comment>
<dbReference type="InterPro" id="IPR019576">
    <property type="entry name" value="Pyridoxamine_oxidase_dimer_C"/>
</dbReference>
<evidence type="ECO:0000259" key="8">
    <source>
        <dbReference type="Pfam" id="PF01243"/>
    </source>
</evidence>
<keyword evidence="5" id="KW-0664">Pyridoxine biosynthesis</keyword>
<comment type="pathway">
    <text evidence="5">Cofactor metabolism; pyridoxal 5'-phosphate salvage; pyridoxal 5'-phosphate from pyridoxine 5'-phosphate: step 1/1.</text>
</comment>
<feature type="binding site" evidence="5 6">
    <location>
        <position position="130"/>
    </location>
    <ligand>
        <name>substrate</name>
    </ligand>
</feature>
<comment type="caution">
    <text evidence="10">The sequence shown here is derived from an EMBL/GenBank/DDBJ whole genome shotgun (WGS) entry which is preliminary data.</text>
</comment>
<comment type="function">
    <text evidence="5">Catalyzes the oxidation of either pyridoxine 5'-phosphate (PNP) or pyridoxamine 5'-phosphate (PMP) into pyridoxal 5'-phosphate (PLP).</text>
</comment>
<dbReference type="InterPro" id="IPR012349">
    <property type="entry name" value="Split_barrel_FMN-bd"/>
</dbReference>
<dbReference type="UniPathway" id="UPA01068">
    <property type="reaction ID" value="UER00304"/>
</dbReference>
<evidence type="ECO:0000313" key="11">
    <source>
        <dbReference type="Proteomes" id="UP000235598"/>
    </source>
</evidence>
<dbReference type="Pfam" id="PF10590">
    <property type="entry name" value="PNP_phzG_C"/>
    <property type="match status" value="1"/>
</dbReference>
<feature type="binding site" evidence="5 7">
    <location>
        <position position="193"/>
    </location>
    <ligand>
        <name>FMN</name>
        <dbReference type="ChEBI" id="CHEBI:58210"/>
    </ligand>
</feature>
<dbReference type="RefSeq" id="WP_102239093.1">
    <property type="nucleotide sequence ID" value="NZ_JBDMHW010000008.1"/>
</dbReference>
<dbReference type="HAMAP" id="MF_01629">
    <property type="entry name" value="PdxH"/>
    <property type="match status" value="1"/>
</dbReference>
<dbReference type="OrthoDB" id="9780392at2"/>
<keyword evidence="2 5" id="KW-0285">Flavoprotein</keyword>
<dbReference type="Pfam" id="PF01243">
    <property type="entry name" value="PNPOx_N"/>
    <property type="match status" value="1"/>
</dbReference>
<gene>
    <name evidence="5 10" type="primary">pdxH</name>
    <name evidence="10" type="ORF">CJ199_08680</name>
</gene>
<evidence type="ECO:0000256" key="6">
    <source>
        <dbReference type="PIRSR" id="PIRSR000190-1"/>
    </source>
</evidence>
<comment type="caution">
    <text evidence="5">Lacks conserved residue(s) required for the propagation of feature annotation.</text>
</comment>
<dbReference type="NCBIfam" id="TIGR00558">
    <property type="entry name" value="pdxH"/>
    <property type="match status" value="1"/>
</dbReference>
<sequence>MSHIESLATTRTEYQDNAYELVGDNPFDQFSRWYEEVAQHVHEPNAMVVSTVDEDGPDSRIVLLKEFSPEGFVFFTNYDSTKGRQIAADPRVALVFPWHSAQRQVRVRGVAERVPAQQSDAYFAVRPRGSQIGAIASRQSQPVGSRAELDEAYVSAEAAAGDPVSRPENWGGYLVKAHTVEFWHGRESRLHDRFQVRASQVARLDDPEAWTAQRLFP</sequence>